<keyword evidence="3" id="KW-1185">Reference proteome</keyword>
<comment type="caution">
    <text evidence="2">The sequence shown here is derived from an EMBL/GenBank/DDBJ whole genome shotgun (WGS) entry which is preliminary data.</text>
</comment>
<dbReference type="Pfam" id="PF10057">
    <property type="entry name" value="MpsC"/>
    <property type="match status" value="2"/>
</dbReference>
<gene>
    <name evidence="2" type="ORF">MHA01_01210</name>
</gene>
<dbReference type="InterPro" id="IPR018745">
    <property type="entry name" value="MpsC"/>
</dbReference>
<organism evidence="2 3">
    <name type="scientific">Marinococcus halophilus</name>
    <dbReference type="NCBI Taxonomy" id="1371"/>
    <lineage>
        <taxon>Bacteria</taxon>
        <taxon>Bacillati</taxon>
        <taxon>Bacillota</taxon>
        <taxon>Bacilli</taxon>
        <taxon>Bacillales</taxon>
        <taxon>Bacillaceae</taxon>
        <taxon>Marinococcus</taxon>
    </lineage>
</organism>
<dbReference type="Proteomes" id="UP000321051">
    <property type="component" value="Unassembled WGS sequence"/>
</dbReference>
<reference evidence="2 3" key="1">
    <citation type="submission" date="2019-07" db="EMBL/GenBank/DDBJ databases">
        <title>Whole genome shotgun sequence of Marinococcus halophilus NBRC 102359.</title>
        <authorList>
            <person name="Hosoyama A."/>
            <person name="Uohara A."/>
            <person name="Ohji S."/>
            <person name="Ichikawa N."/>
        </authorList>
    </citation>
    <scope>NUCLEOTIDE SEQUENCE [LARGE SCALE GENOMIC DNA]</scope>
    <source>
        <strain evidence="2 3">NBRC 102359</strain>
    </source>
</reference>
<protein>
    <recommendedName>
        <fullName evidence="1">Na+-translocating membrane potential-generating system MpsC domain-containing protein</fullName>
    </recommendedName>
</protein>
<evidence type="ECO:0000313" key="2">
    <source>
        <dbReference type="EMBL" id="GEK57216.1"/>
    </source>
</evidence>
<sequence>MLLEVKYGTKLYSKDTDKMRPTENEKDIASFAGRLLRERFGKGPEAAHVVMQGPFITIYLRHFLSPMERVILEQEGEQAVFRLRESMMHKIVPEINGYVQSVTGQVYKNFYHDSDFDKESSIFVGIDENAYDGENPFKEYAGKKKLEERVRQVTAEAEKEPDKVFSGMLNNKTLLVIREGLLINIEKELVQQGYEEQLKVTKRKLEKRLLIEGKSFTSIAGMNIADVFVDWDFERDRSVIVFIMSGSG</sequence>
<dbReference type="STRING" id="1371.GCA_900166605_02264"/>
<name>A0A510Y1N6_MARHA</name>
<accession>A0A510Y1N6</accession>
<dbReference type="EMBL" id="BJUN01000001">
    <property type="protein sequence ID" value="GEK57216.1"/>
    <property type="molecule type" value="Genomic_DNA"/>
</dbReference>
<evidence type="ECO:0000313" key="3">
    <source>
        <dbReference type="Proteomes" id="UP000321051"/>
    </source>
</evidence>
<evidence type="ECO:0000259" key="1">
    <source>
        <dbReference type="Pfam" id="PF10057"/>
    </source>
</evidence>
<proteinExistence type="predicted"/>
<feature type="domain" description="Na+-translocating membrane potential-generating system MpsC" evidence="1">
    <location>
        <begin position="145"/>
        <end position="245"/>
    </location>
</feature>
<dbReference type="OrthoDB" id="2677857at2"/>
<feature type="domain" description="Na+-translocating membrane potential-generating system MpsC" evidence="1">
    <location>
        <begin position="25"/>
        <end position="125"/>
    </location>
</feature>
<dbReference type="AlphaFoldDB" id="A0A510Y1N6"/>